<reference evidence="2 3" key="1">
    <citation type="journal article" date="2018" name="Cell">
        <title>The Chara Genome: Secondary Complexity and Implications for Plant Terrestrialization.</title>
        <authorList>
            <person name="Nishiyama T."/>
            <person name="Sakayama H."/>
            <person name="Vries J.D."/>
            <person name="Buschmann H."/>
            <person name="Saint-Marcoux D."/>
            <person name="Ullrich K.K."/>
            <person name="Haas F.B."/>
            <person name="Vanderstraeten L."/>
            <person name="Becker D."/>
            <person name="Lang D."/>
            <person name="Vosolsobe S."/>
            <person name="Rombauts S."/>
            <person name="Wilhelmsson P.K.I."/>
            <person name="Janitza P."/>
            <person name="Kern R."/>
            <person name="Heyl A."/>
            <person name="Rumpler F."/>
            <person name="Villalobos L.I.A.C."/>
            <person name="Clay J.M."/>
            <person name="Skokan R."/>
            <person name="Toyoda A."/>
            <person name="Suzuki Y."/>
            <person name="Kagoshima H."/>
            <person name="Schijlen E."/>
            <person name="Tajeshwar N."/>
            <person name="Catarino B."/>
            <person name="Hetherington A.J."/>
            <person name="Saltykova A."/>
            <person name="Bonnot C."/>
            <person name="Breuninger H."/>
            <person name="Symeonidi A."/>
            <person name="Radhakrishnan G.V."/>
            <person name="Van Nieuwerburgh F."/>
            <person name="Deforce D."/>
            <person name="Chang C."/>
            <person name="Karol K.G."/>
            <person name="Hedrich R."/>
            <person name="Ulvskov P."/>
            <person name="Glockner G."/>
            <person name="Delwiche C.F."/>
            <person name="Petrasek J."/>
            <person name="Van de Peer Y."/>
            <person name="Friml J."/>
            <person name="Beilby M."/>
            <person name="Dolan L."/>
            <person name="Kohara Y."/>
            <person name="Sugano S."/>
            <person name="Fujiyama A."/>
            <person name="Delaux P.-M."/>
            <person name="Quint M."/>
            <person name="TheiBen G."/>
            <person name="Hagemann M."/>
            <person name="Harholt J."/>
            <person name="Dunand C."/>
            <person name="Zachgo S."/>
            <person name="Langdale J."/>
            <person name="Maumus F."/>
            <person name="Straeten D.V.D."/>
            <person name="Gould S.B."/>
            <person name="Rensing S.A."/>
        </authorList>
    </citation>
    <scope>NUCLEOTIDE SEQUENCE [LARGE SCALE GENOMIC DNA]</scope>
    <source>
        <strain evidence="2 3">S276</strain>
    </source>
</reference>
<evidence type="ECO:0000313" key="3">
    <source>
        <dbReference type="Proteomes" id="UP000265515"/>
    </source>
</evidence>
<feature type="region of interest" description="Disordered" evidence="1">
    <location>
        <begin position="1"/>
        <end position="63"/>
    </location>
</feature>
<gene>
    <name evidence="2" type="ORF">CBR_g20149</name>
</gene>
<name>A0A388KZS4_CHABU</name>
<keyword evidence="3" id="KW-1185">Reference proteome</keyword>
<dbReference type="Gramene" id="GBG75518">
    <property type="protein sequence ID" value="GBG75518"/>
    <property type="gene ID" value="CBR_g20149"/>
</dbReference>
<accession>A0A388KZS4</accession>
<organism evidence="2 3">
    <name type="scientific">Chara braunii</name>
    <name type="common">Braun's stonewort</name>
    <dbReference type="NCBI Taxonomy" id="69332"/>
    <lineage>
        <taxon>Eukaryota</taxon>
        <taxon>Viridiplantae</taxon>
        <taxon>Streptophyta</taxon>
        <taxon>Charophyceae</taxon>
        <taxon>Charales</taxon>
        <taxon>Characeae</taxon>
        <taxon>Chara</taxon>
    </lineage>
</organism>
<protein>
    <submittedName>
        <fullName evidence="2">Uncharacterized protein</fullName>
    </submittedName>
</protein>
<feature type="region of interest" description="Disordered" evidence="1">
    <location>
        <begin position="288"/>
        <end position="308"/>
    </location>
</feature>
<feature type="compositionally biased region" description="Acidic residues" evidence="1">
    <location>
        <begin position="1"/>
        <end position="10"/>
    </location>
</feature>
<evidence type="ECO:0000256" key="1">
    <source>
        <dbReference type="SAM" id="MobiDB-lite"/>
    </source>
</evidence>
<comment type="caution">
    <text evidence="2">The sequence shown here is derived from an EMBL/GenBank/DDBJ whole genome shotgun (WGS) entry which is preliminary data.</text>
</comment>
<evidence type="ECO:0000313" key="2">
    <source>
        <dbReference type="EMBL" id="GBG75518.1"/>
    </source>
</evidence>
<dbReference type="AlphaFoldDB" id="A0A388KZS4"/>
<dbReference type="EMBL" id="BFEA01000226">
    <property type="protein sequence ID" value="GBG75518.1"/>
    <property type="molecule type" value="Genomic_DNA"/>
</dbReference>
<sequence>MPIAYDGDDEDRTRTSELSTDVATEGATGGLDPNYVPEQQDPSSAYEESEPEGEAVERRYTEGTVVEVARAPVSAINEPSPQEGAVADMAEAPVSAMDEPSTRAKTTGVSTIVGCGCGAAKGWGDGEDDKEKVVDLDVGYFLEWKEGIKKDVTLPINPERVLELPAWERPYNHRLIDPTRTAYILQSMMDAFKKKGKTYEKPILKLTPIAGLPSPGRKVVRVTPDKFNVENPNEHWYDAVSGQHNVKAALELRNHEIWEKHTFYDWPFKPLYFADEDFDGYTQISVNENRKDKSAPPRDQRLSMIDIR</sequence>
<proteinExistence type="predicted"/>
<dbReference type="Proteomes" id="UP000265515">
    <property type="component" value="Unassembled WGS sequence"/>
</dbReference>